<comment type="caution">
    <text evidence="1">The sequence shown here is derived from an EMBL/GenBank/DDBJ whole genome shotgun (WGS) entry which is preliminary data.</text>
</comment>
<dbReference type="GO" id="GO:0008168">
    <property type="term" value="F:methyltransferase activity"/>
    <property type="evidence" value="ECO:0007669"/>
    <property type="project" value="UniProtKB-KW"/>
</dbReference>
<dbReference type="AlphaFoldDB" id="A0A9X1IB13"/>
<accession>A0A9X1IB13</accession>
<protein>
    <submittedName>
        <fullName evidence="1">Class I SAM-dependent methyltransferase</fullName>
    </submittedName>
</protein>
<dbReference type="SUPFAM" id="SSF53335">
    <property type="entry name" value="S-adenosyl-L-methionine-dependent methyltransferases"/>
    <property type="match status" value="1"/>
</dbReference>
<dbReference type="Proteomes" id="UP001139311">
    <property type="component" value="Unassembled WGS sequence"/>
</dbReference>
<gene>
    <name evidence="1" type="ORF">LHA35_07175</name>
</gene>
<reference evidence="1" key="1">
    <citation type="submission" date="2021-10" db="EMBL/GenBank/DDBJ databases">
        <title>Roseicella aerolatum sp. nov., isolated from aerosols of e-waste dismantling site.</title>
        <authorList>
            <person name="Qin T."/>
        </authorList>
    </citation>
    <scope>NUCLEOTIDE SEQUENCE</scope>
    <source>
        <strain evidence="1">GB24</strain>
    </source>
</reference>
<name>A0A9X1IB13_9PROT</name>
<dbReference type="RefSeq" id="WP_226606336.1">
    <property type="nucleotide sequence ID" value="NZ_JAJAQI010000008.1"/>
</dbReference>
<keyword evidence="1" id="KW-0808">Transferase</keyword>
<organism evidence="1 2">
    <name type="scientific">Roseicella aerolata</name>
    <dbReference type="NCBI Taxonomy" id="2883479"/>
    <lineage>
        <taxon>Bacteria</taxon>
        <taxon>Pseudomonadati</taxon>
        <taxon>Pseudomonadota</taxon>
        <taxon>Alphaproteobacteria</taxon>
        <taxon>Acetobacterales</taxon>
        <taxon>Roseomonadaceae</taxon>
        <taxon>Roseicella</taxon>
    </lineage>
</organism>
<keyword evidence="1" id="KW-0489">Methyltransferase</keyword>
<dbReference type="Pfam" id="PF13578">
    <property type="entry name" value="Methyltransf_24"/>
    <property type="match status" value="1"/>
</dbReference>
<sequence length="203" mass="22831">MPRFTEDWVSGHFPQWEQLFFHLLGWDPAAPRRVVEIGCFEGRSTLWFLQNLLRHPESRITCIDTFAGGAEHSEAQTAGLFERFRANLEESGQAGQAEVLRGDSFSGLSALIARGTAVDLAYIDGSHEAPDVLADLVLAFRLLVPGGVILCDDYLWSREPPAEVDALGCPKLAIDAFTTIYRRRLEFVPWNWHWQVAFRKAAT</sequence>
<dbReference type="InterPro" id="IPR029063">
    <property type="entry name" value="SAM-dependent_MTases_sf"/>
</dbReference>
<dbReference type="CDD" id="cd02440">
    <property type="entry name" value="AdoMet_MTases"/>
    <property type="match status" value="1"/>
</dbReference>
<keyword evidence="2" id="KW-1185">Reference proteome</keyword>
<dbReference type="Gene3D" id="3.40.50.150">
    <property type="entry name" value="Vaccinia Virus protein VP39"/>
    <property type="match status" value="1"/>
</dbReference>
<evidence type="ECO:0000313" key="2">
    <source>
        <dbReference type="Proteomes" id="UP001139311"/>
    </source>
</evidence>
<dbReference type="PANTHER" id="PTHR37909:SF1">
    <property type="entry name" value="S-ADENOSYL-L-METHIONINE-DEPENDENT METHYLTRANSFERASES SUPERFAMILY PROTEIN"/>
    <property type="match status" value="1"/>
</dbReference>
<proteinExistence type="predicted"/>
<evidence type="ECO:0000313" key="1">
    <source>
        <dbReference type="EMBL" id="MCB4821511.1"/>
    </source>
</evidence>
<dbReference type="EMBL" id="JAJAQI010000008">
    <property type="protein sequence ID" value="MCB4821511.1"/>
    <property type="molecule type" value="Genomic_DNA"/>
</dbReference>
<dbReference type="PANTHER" id="PTHR37909">
    <property type="entry name" value="S-ADENOSYL-L-METHIONINE-DEPENDENT METHYLTRANSFERASES SUPERFAMILY PROTEIN"/>
    <property type="match status" value="1"/>
</dbReference>
<dbReference type="GO" id="GO:0032259">
    <property type="term" value="P:methylation"/>
    <property type="evidence" value="ECO:0007669"/>
    <property type="project" value="UniProtKB-KW"/>
</dbReference>